<reference evidence="4" key="1">
    <citation type="submission" date="2015-12" db="EMBL/GenBank/DDBJ databases">
        <title>Update maize B73 reference genome by single molecule sequencing technologies.</title>
        <authorList>
            <consortium name="Maize Genome Sequencing Project"/>
            <person name="Ware D."/>
        </authorList>
    </citation>
    <scope>NUCLEOTIDE SEQUENCE</scope>
    <source>
        <tissue evidence="4">Seedling</tissue>
    </source>
</reference>
<evidence type="ECO:0000256" key="3">
    <source>
        <dbReference type="SAM" id="MobiDB-lite"/>
    </source>
</evidence>
<name>K7U7E9_MAIZE</name>
<dbReference type="PANTHER" id="PTHR45639">
    <property type="entry name" value="HSC70CB, ISOFORM G-RELATED"/>
    <property type="match status" value="1"/>
</dbReference>
<dbReference type="GO" id="GO:0140662">
    <property type="term" value="F:ATP-dependent protein folding chaperone"/>
    <property type="evidence" value="ECO:0007669"/>
    <property type="project" value="InterPro"/>
</dbReference>
<dbReference type="PANTHER" id="PTHR45639:SF34">
    <property type="entry name" value="CHAPERONE PROTEIN DNAK"/>
    <property type="match status" value="1"/>
</dbReference>
<dbReference type="InParanoid" id="K7U7E9"/>
<gene>
    <name evidence="4" type="ORF">ZEAMMB73_Zm00001d026467</name>
</gene>
<accession>K7U7E9</accession>
<dbReference type="FunFam" id="3.30.420.40:FF:000541">
    <property type="entry name" value="Luminal-binding protein 2"/>
    <property type="match status" value="1"/>
</dbReference>
<dbReference type="EMBL" id="CM000786">
    <property type="protein sequence ID" value="AQK46691.1"/>
    <property type="molecule type" value="Genomic_DNA"/>
</dbReference>
<dbReference type="SMR" id="K7U7E9"/>
<proteinExistence type="predicted"/>
<dbReference type="HOGENOM" id="CLU_842989_0_0_1"/>
<organism evidence="4">
    <name type="scientific">Zea mays</name>
    <name type="common">Maize</name>
    <dbReference type="NCBI Taxonomy" id="4577"/>
    <lineage>
        <taxon>Eukaryota</taxon>
        <taxon>Viridiplantae</taxon>
        <taxon>Streptophyta</taxon>
        <taxon>Embryophyta</taxon>
        <taxon>Tracheophyta</taxon>
        <taxon>Spermatophyta</taxon>
        <taxon>Magnoliopsida</taxon>
        <taxon>Liliopsida</taxon>
        <taxon>Poales</taxon>
        <taxon>Poaceae</taxon>
        <taxon>PACMAD clade</taxon>
        <taxon>Panicoideae</taxon>
        <taxon>Andropogonodae</taxon>
        <taxon>Andropogoneae</taxon>
        <taxon>Tripsacinae</taxon>
        <taxon>Zea</taxon>
    </lineage>
</organism>
<protein>
    <submittedName>
        <fullName evidence="4">Luminal-binding protein 2</fullName>
    </submittedName>
</protein>
<dbReference type="SUPFAM" id="SSF53067">
    <property type="entry name" value="Actin-like ATPase domain"/>
    <property type="match status" value="2"/>
</dbReference>
<evidence type="ECO:0000256" key="2">
    <source>
        <dbReference type="ARBA" id="ARBA00022840"/>
    </source>
</evidence>
<dbReference type="InterPro" id="IPR013126">
    <property type="entry name" value="Hsp_70_fam"/>
</dbReference>
<dbReference type="ExpressionAtlas" id="K7U7E9">
    <property type="expression patterns" value="baseline and differential"/>
</dbReference>
<dbReference type="eggNOG" id="KOG0100">
    <property type="taxonomic scope" value="Eukaryota"/>
</dbReference>
<keyword evidence="1" id="KW-0547">Nucleotide-binding</keyword>
<feature type="region of interest" description="Disordered" evidence="3">
    <location>
        <begin position="265"/>
        <end position="289"/>
    </location>
</feature>
<evidence type="ECO:0000256" key="1">
    <source>
        <dbReference type="ARBA" id="ARBA00022741"/>
    </source>
</evidence>
<evidence type="ECO:0000313" key="4">
    <source>
        <dbReference type="EMBL" id="AQK46691.1"/>
    </source>
</evidence>
<dbReference type="Pfam" id="PF00012">
    <property type="entry name" value="HSP70"/>
    <property type="match status" value="2"/>
</dbReference>
<sequence>MDNGTILSGEAAMNHAAVSPGTAISGFTRLLNQKLKDDLVKSEMKLSPSYKFSEREGRAAIQIQAAGGGQVIELCPLDLADILFSELKHRAEAHLGCELSAAIIAMPHHLNYNGRQDVVNMARYDAGFRRAAKAIDRQIAAAVAHHRHTEQGDDFTARIIDYMAELIKEPHQWDIRQDAEALRRLRVSCEHAKKALSDQEETMVQIHVTGVESSAPLAGQAGGAQPGPVRQGHATCGWGVGGCPGPTTRAARTWSMRSSSSVAARGCPSSISSSRTTSMAGSQTAAREWNQRTPSFEAPPFFPVLRRRATWRSALTFFTARTDFLWDVMS</sequence>
<dbReference type="PaxDb" id="4577-GRMZM2G153096_P01"/>
<dbReference type="Gene3D" id="3.30.420.40">
    <property type="match status" value="1"/>
</dbReference>
<dbReference type="Gene3D" id="3.90.640.10">
    <property type="entry name" value="Actin, Chain A, domain 4"/>
    <property type="match status" value="1"/>
</dbReference>
<keyword evidence="2" id="KW-0067">ATP-binding</keyword>
<dbReference type="AlphaFoldDB" id="K7U7E9"/>
<feature type="compositionally biased region" description="Low complexity" evidence="3">
    <location>
        <begin position="269"/>
        <end position="278"/>
    </location>
</feature>
<dbReference type="FunFam" id="3.90.640.10:FF:000003">
    <property type="entry name" value="Molecular chaperone DnaK"/>
    <property type="match status" value="1"/>
</dbReference>
<dbReference type="InterPro" id="IPR043129">
    <property type="entry name" value="ATPase_NBD"/>
</dbReference>
<dbReference type="GO" id="GO:0005524">
    <property type="term" value="F:ATP binding"/>
    <property type="evidence" value="ECO:0007669"/>
    <property type="project" value="UniProtKB-KW"/>
</dbReference>
<dbReference type="STRING" id="4577.K7U7E9"/>